<dbReference type="AlphaFoldDB" id="A0A6P1Y3C5"/>
<sequence>MSQTQFVVKGDFVSAVTKDRLVAHPHAYALCENGKIIDFVTALPEGSWEHTPCFDFSGMLIVPACVDLHVHAPQYAFRGMGMELELIDWLNTYTFPEEAKYADADYALQSYRLFTDDLEASPSCRAVIFGTIHNSGNRVLTDLLKAKKMPCLVGKVNMDRNAPDYLCETAESSFAATQAFVDSFKNDDTVAPIITPRFVPSCTPALMDNLGKLAATRHLPIQSHLSENKKEIAWVKELHPECKNYAEVYDRYGLLTDKTILAHCVHPTDEEIELLIRRGTYIAHCPESNINLTSGIAPIARLLDAGVHIGLGSDVAAGSQLSLFKAMMSALQVSKMRRYFYEGERALSVSEALYLGTKGGGSFFGDTGSFEKNFWFDAVVIDDTQLSARTDFSVEQRLERALYLTERHNMVAKFVQGRCVWDKREEI</sequence>
<dbReference type="PANTHER" id="PTHR11271">
    <property type="entry name" value="GUANINE DEAMINASE"/>
    <property type="match status" value="1"/>
</dbReference>
<name>A0A6P1Y3C5_9SPIR</name>
<keyword evidence="2" id="KW-0479">Metal-binding</keyword>
<dbReference type="GO" id="GO:0008270">
    <property type="term" value="F:zinc ion binding"/>
    <property type="evidence" value="ECO:0007669"/>
    <property type="project" value="TreeGrafter"/>
</dbReference>
<proteinExistence type="predicted"/>
<dbReference type="KEGG" id="trz:GWP43_11925"/>
<dbReference type="InterPro" id="IPR006680">
    <property type="entry name" value="Amidohydro-rel"/>
</dbReference>
<evidence type="ECO:0000313" key="6">
    <source>
        <dbReference type="EMBL" id="QHX44034.1"/>
    </source>
</evidence>
<dbReference type="RefSeq" id="WP_162664332.1">
    <property type="nucleotide sequence ID" value="NZ_CP048020.1"/>
</dbReference>
<dbReference type="InterPro" id="IPR032466">
    <property type="entry name" value="Metal_Hydrolase"/>
</dbReference>
<evidence type="ECO:0000256" key="4">
    <source>
        <dbReference type="ARBA" id="ARBA00022833"/>
    </source>
</evidence>
<dbReference type="GO" id="GO:0005829">
    <property type="term" value="C:cytosol"/>
    <property type="evidence" value="ECO:0007669"/>
    <property type="project" value="TreeGrafter"/>
</dbReference>
<dbReference type="Pfam" id="PF01979">
    <property type="entry name" value="Amidohydro_1"/>
    <property type="match status" value="1"/>
</dbReference>
<dbReference type="PANTHER" id="PTHR11271:SF6">
    <property type="entry name" value="GUANINE DEAMINASE"/>
    <property type="match status" value="1"/>
</dbReference>
<organism evidence="6 7">
    <name type="scientific">Treponema vincentii</name>
    <dbReference type="NCBI Taxonomy" id="69710"/>
    <lineage>
        <taxon>Bacteria</taxon>
        <taxon>Pseudomonadati</taxon>
        <taxon>Spirochaetota</taxon>
        <taxon>Spirochaetia</taxon>
        <taxon>Spirochaetales</taxon>
        <taxon>Treponemataceae</taxon>
        <taxon>Treponema</taxon>
    </lineage>
</organism>
<feature type="domain" description="Amidohydrolase-related" evidence="5">
    <location>
        <begin position="61"/>
        <end position="389"/>
    </location>
</feature>
<dbReference type="Proteomes" id="UP000464374">
    <property type="component" value="Chromosome"/>
</dbReference>
<evidence type="ECO:0000256" key="2">
    <source>
        <dbReference type="ARBA" id="ARBA00022723"/>
    </source>
</evidence>
<dbReference type="SUPFAM" id="SSF51338">
    <property type="entry name" value="Composite domain of metallo-dependent hydrolases"/>
    <property type="match status" value="2"/>
</dbReference>
<dbReference type="InterPro" id="IPR011059">
    <property type="entry name" value="Metal-dep_hydrolase_composite"/>
</dbReference>
<dbReference type="GO" id="GO:0008892">
    <property type="term" value="F:guanine deaminase activity"/>
    <property type="evidence" value="ECO:0007669"/>
    <property type="project" value="TreeGrafter"/>
</dbReference>
<dbReference type="SUPFAM" id="SSF51556">
    <property type="entry name" value="Metallo-dependent hydrolases"/>
    <property type="match status" value="1"/>
</dbReference>
<keyword evidence="4" id="KW-0862">Zinc</keyword>
<dbReference type="InterPro" id="IPR051607">
    <property type="entry name" value="Metallo-dep_hydrolases"/>
</dbReference>
<dbReference type="EMBL" id="CP048020">
    <property type="protein sequence ID" value="QHX44034.1"/>
    <property type="molecule type" value="Genomic_DNA"/>
</dbReference>
<dbReference type="GO" id="GO:0046098">
    <property type="term" value="P:guanine metabolic process"/>
    <property type="evidence" value="ECO:0007669"/>
    <property type="project" value="TreeGrafter"/>
</dbReference>
<dbReference type="Gene3D" id="2.30.40.10">
    <property type="entry name" value="Urease, subunit C, domain 1"/>
    <property type="match status" value="1"/>
</dbReference>
<accession>A0A6P1Y3C5</accession>
<protein>
    <submittedName>
        <fullName evidence="6">Amidohydrolase family protein</fullName>
    </submittedName>
</protein>
<evidence type="ECO:0000259" key="5">
    <source>
        <dbReference type="Pfam" id="PF01979"/>
    </source>
</evidence>
<reference evidence="6 7" key="1">
    <citation type="submission" date="2020-01" db="EMBL/GenBank/DDBJ databases">
        <title>Complete genome sequence of a human oral phylogroup 1 Treponema sp. strain ATCC 700766, originally isolated from periodontitis dental plaque.</title>
        <authorList>
            <person name="Chan Y."/>
            <person name="Huo Y.-B."/>
            <person name="Yu X.-L."/>
            <person name="Zeng H."/>
            <person name="Leung W.-K."/>
            <person name="Watt R.M."/>
        </authorList>
    </citation>
    <scope>NUCLEOTIDE SEQUENCE [LARGE SCALE GENOMIC DNA]</scope>
    <source>
        <strain evidence="6 7">OMZ 804</strain>
    </source>
</reference>
<evidence type="ECO:0000256" key="3">
    <source>
        <dbReference type="ARBA" id="ARBA00022801"/>
    </source>
</evidence>
<dbReference type="Gene3D" id="3.20.20.140">
    <property type="entry name" value="Metal-dependent hydrolases"/>
    <property type="match status" value="1"/>
</dbReference>
<evidence type="ECO:0000256" key="1">
    <source>
        <dbReference type="ARBA" id="ARBA00001947"/>
    </source>
</evidence>
<gene>
    <name evidence="6" type="ORF">GWP43_11925</name>
</gene>
<keyword evidence="3 6" id="KW-0378">Hydrolase</keyword>
<comment type="cofactor">
    <cofactor evidence="1">
        <name>Zn(2+)</name>
        <dbReference type="ChEBI" id="CHEBI:29105"/>
    </cofactor>
</comment>
<evidence type="ECO:0000313" key="7">
    <source>
        <dbReference type="Proteomes" id="UP000464374"/>
    </source>
</evidence>